<feature type="compositionally biased region" description="Low complexity" evidence="2">
    <location>
        <begin position="23"/>
        <end position="36"/>
    </location>
</feature>
<feature type="region of interest" description="Disordered" evidence="2">
    <location>
        <begin position="1"/>
        <end position="71"/>
    </location>
</feature>
<feature type="compositionally biased region" description="Low complexity" evidence="2">
    <location>
        <begin position="52"/>
        <end position="67"/>
    </location>
</feature>
<evidence type="ECO:0000256" key="3">
    <source>
        <dbReference type="SAM" id="Phobius"/>
    </source>
</evidence>
<feature type="region of interest" description="Disordered" evidence="2">
    <location>
        <begin position="378"/>
        <end position="405"/>
    </location>
</feature>
<feature type="compositionally biased region" description="Basic and acidic residues" evidence="2">
    <location>
        <begin position="818"/>
        <end position="831"/>
    </location>
</feature>
<feature type="region of interest" description="Disordered" evidence="2">
    <location>
        <begin position="420"/>
        <end position="497"/>
    </location>
</feature>
<dbReference type="Proteomes" id="UP000076738">
    <property type="component" value="Unassembled WGS sequence"/>
</dbReference>
<feature type="region of interest" description="Disordered" evidence="2">
    <location>
        <begin position="676"/>
        <end position="729"/>
    </location>
</feature>
<feature type="compositionally biased region" description="Pro residues" evidence="2">
    <location>
        <begin position="1"/>
        <end position="10"/>
    </location>
</feature>
<keyword evidence="5" id="KW-1185">Reference proteome</keyword>
<evidence type="ECO:0000256" key="2">
    <source>
        <dbReference type="SAM" id="MobiDB-lite"/>
    </source>
</evidence>
<feature type="transmembrane region" description="Helical" evidence="3">
    <location>
        <begin position="985"/>
        <end position="1003"/>
    </location>
</feature>
<dbReference type="STRING" id="1330018.A0A167NWV0"/>
<dbReference type="OrthoDB" id="9451547at2759"/>
<feature type="compositionally biased region" description="Low complexity" evidence="2">
    <location>
        <begin position="446"/>
        <end position="467"/>
    </location>
</feature>
<feature type="coiled-coil region" evidence="1">
    <location>
        <begin position="504"/>
        <end position="531"/>
    </location>
</feature>
<feature type="region of interest" description="Disordered" evidence="2">
    <location>
        <begin position="231"/>
        <end position="273"/>
    </location>
</feature>
<feature type="region of interest" description="Disordered" evidence="2">
    <location>
        <begin position="325"/>
        <end position="350"/>
    </location>
</feature>
<feature type="compositionally biased region" description="Low complexity" evidence="2">
    <location>
        <begin position="248"/>
        <end position="264"/>
    </location>
</feature>
<keyword evidence="1" id="KW-0175">Coiled coil</keyword>
<feature type="region of interest" description="Disordered" evidence="2">
    <location>
        <begin position="176"/>
        <end position="205"/>
    </location>
</feature>
<dbReference type="AlphaFoldDB" id="A0A167NWV0"/>
<feature type="compositionally biased region" description="Basic and acidic residues" evidence="2">
    <location>
        <begin position="325"/>
        <end position="348"/>
    </location>
</feature>
<evidence type="ECO:0000313" key="4">
    <source>
        <dbReference type="EMBL" id="KZO98169.1"/>
    </source>
</evidence>
<feature type="compositionally biased region" description="Polar residues" evidence="2">
    <location>
        <begin position="391"/>
        <end position="405"/>
    </location>
</feature>
<feature type="region of interest" description="Disordered" evidence="2">
    <location>
        <begin position="91"/>
        <end position="126"/>
    </location>
</feature>
<protein>
    <submittedName>
        <fullName evidence="4">Uncharacterized protein</fullName>
    </submittedName>
</protein>
<proteinExistence type="predicted"/>
<accession>A0A167NWV0</accession>
<feature type="compositionally biased region" description="Low complexity" evidence="2">
    <location>
        <begin position="187"/>
        <end position="205"/>
    </location>
</feature>
<organism evidence="4 5">
    <name type="scientific">Calocera viscosa (strain TUFC12733)</name>
    <dbReference type="NCBI Taxonomy" id="1330018"/>
    <lineage>
        <taxon>Eukaryota</taxon>
        <taxon>Fungi</taxon>
        <taxon>Dikarya</taxon>
        <taxon>Basidiomycota</taxon>
        <taxon>Agaricomycotina</taxon>
        <taxon>Dacrymycetes</taxon>
        <taxon>Dacrymycetales</taxon>
        <taxon>Dacrymycetaceae</taxon>
        <taxon>Calocera</taxon>
    </lineage>
</organism>
<keyword evidence="3" id="KW-0472">Membrane</keyword>
<feature type="region of interest" description="Disordered" evidence="2">
    <location>
        <begin position="816"/>
        <end position="840"/>
    </location>
</feature>
<name>A0A167NWV0_CALVF</name>
<feature type="compositionally biased region" description="Low complexity" evidence="2">
    <location>
        <begin position="421"/>
        <end position="430"/>
    </location>
</feature>
<keyword evidence="3" id="KW-1133">Transmembrane helix</keyword>
<feature type="region of interest" description="Disordered" evidence="2">
    <location>
        <begin position="569"/>
        <end position="588"/>
    </location>
</feature>
<sequence length="1024" mass="112229">MLSYPRPAPPSSRRNNVRHLLPTTSNSANSTTTGANVFSSESMGSPTPRPGLPSSSSRSSGSTSIPTHLQNSPATQAARMLNIDLSSFSTSRSLTLSSDPGSVPAERAAEEEGDGEGEMTEEWVSELSRDELGRMVMRAERVIRARERELGLAASIGKQLLQRNESQRRRYDRLLSRFSTTGGSPKSADSTRSPGSGSSIDSSFGSVRSAREASLDTASFRTSLFGLHGEDAWSESSTTPQPPRPGGAYRTPPRAYAPRTPHNNTHTRTHTRTPSLLHLRSENLELHAQLEQLEQEARTEELDGRRRLRGLEREIEGLRGELEGLRREEEERERQSREREGSRERWRQESWAAEVHGLAREGGALTWGLDADVRAGARLRRERAEEEEGVQSPTPSRPHTYTHTQTHASLVSLDSVGSLASDKSSYHSFPPSSPHDGRRLEPSPVLSRSTSSADSASSSSRTASLGDGYREPSSAPSDDPAALVRSSPSHRRTRTLTHTDLPVIAQLLSKIRELESTNTDLLSQREGMEARLRSAKKGVRVMEEGIGDVVRELAGLGELDLLEWAAEGRETSASAPSELGSPGMAEDPTVRLLPAPSRAAPSSPLHAVRSRRRKALPPAFLFPQASFDASADMRGPLTAPLPLSAPMQGLAPAPMYAEAETLRPLTAPLPGFGRWPLSRAQSDRSTPTLRHFPRSSSDEDELSLPRDPFLSDSSELSHGWRARTPDVEQEQLEQGWKRLNDELKRSADLGAGALRKRPTSSRGVRSLGEELARVQGGAVLGTLGAGSLKGTWRFTPLEELQVEDEGDSEAEVSAVLRAESESGRGSRDKGKGRAVPMTPPQVNTLDLFEQLNQTVDDDDEPILSGLMKKAETLLRVRALKNAPASTFVLLEKAVEERAAAREEKGEKHGVLGWVEWMLMILLWLDELFPPHKDNLELDDTWTDSSLAVTPETRNVPLPAVGSSRQVERRRPFAMDPRLTRMVGDVWITVLFMWTIGVFMIGVAKKGPRGVLMGESDTRVGAERR</sequence>
<evidence type="ECO:0000313" key="5">
    <source>
        <dbReference type="Proteomes" id="UP000076738"/>
    </source>
</evidence>
<keyword evidence="3" id="KW-0812">Transmembrane</keyword>
<dbReference type="EMBL" id="KV417277">
    <property type="protein sequence ID" value="KZO98169.1"/>
    <property type="molecule type" value="Genomic_DNA"/>
</dbReference>
<evidence type="ECO:0000256" key="1">
    <source>
        <dbReference type="SAM" id="Coils"/>
    </source>
</evidence>
<gene>
    <name evidence="4" type="ORF">CALVIDRAFT_535743</name>
</gene>
<reference evidence="4 5" key="1">
    <citation type="journal article" date="2016" name="Mol. Biol. Evol.">
        <title>Comparative Genomics of Early-Diverging Mushroom-Forming Fungi Provides Insights into the Origins of Lignocellulose Decay Capabilities.</title>
        <authorList>
            <person name="Nagy L.G."/>
            <person name="Riley R."/>
            <person name="Tritt A."/>
            <person name="Adam C."/>
            <person name="Daum C."/>
            <person name="Floudas D."/>
            <person name="Sun H."/>
            <person name="Yadav J.S."/>
            <person name="Pangilinan J."/>
            <person name="Larsson K.H."/>
            <person name="Matsuura K."/>
            <person name="Barry K."/>
            <person name="Labutti K."/>
            <person name="Kuo R."/>
            <person name="Ohm R.A."/>
            <person name="Bhattacharya S.S."/>
            <person name="Shirouzu T."/>
            <person name="Yoshinaga Y."/>
            <person name="Martin F.M."/>
            <person name="Grigoriev I.V."/>
            <person name="Hibbett D.S."/>
        </authorList>
    </citation>
    <scope>NUCLEOTIDE SEQUENCE [LARGE SCALE GENOMIC DNA]</scope>
    <source>
        <strain evidence="4 5">TUFC12733</strain>
    </source>
</reference>
<feature type="compositionally biased region" description="Polar residues" evidence="2">
    <location>
        <begin position="679"/>
        <end position="688"/>
    </location>
</feature>
<feature type="compositionally biased region" description="Acidic residues" evidence="2">
    <location>
        <begin position="109"/>
        <end position="124"/>
    </location>
</feature>